<dbReference type="Pfam" id="PF24894">
    <property type="entry name" value="Hexapep_GlmU"/>
    <property type="match status" value="1"/>
</dbReference>
<keyword evidence="3" id="KW-1185">Reference proteome</keyword>
<reference evidence="3" key="1">
    <citation type="journal article" date="2019" name="Int. J. Syst. Evol. Microbiol.">
        <title>The Global Catalogue of Microorganisms (GCM) 10K type strain sequencing project: providing services to taxonomists for standard genome sequencing and annotation.</title>
        <authorList>
            <consortium name="The Broad Institute Genomics Platform"/>
            <consortium name="The Broad Institute Genome Sequencing Center for Infectious Disease"/>
            <person name="Wu L."/>
            <person name="Ma J."/>
        </authorList>
    </citation>
    <scope>NUCLEOTIDE SEQUENCE [LARGE SCALE GENOMIC DNA]</scope>
    <source>
        <strain evidence="3">NBRC 113072</strain>
    </source>
</reference>
<dbReference type="SUPFAM" id="SSF51161">
    <property type="entry name" value="Trimeric LpxA-like enzymes"/>
    <property type="match status" value="1"/>
</dbReference>
<dbReference type="InterPro" id="IPR056818">
    <property type="entry name" value="GlmU/GlgC-like_hexapep"/>
</dbReference>
<name>A0ABQ6INN2_9MICO</name>
<evidence type="ECO:0000313" key="2">
    <source>
        <dbReference type="EMBL" id="GMA39533.1"/>
    </source>
</evidence>
<proteinExistence type="predicted"/>
<comment type="caution">
    <text evidence="2">The sequence shown here is derived from an EMBL/GenBank/DDBJ whole genome shotgun (WGS) entry which is preliminary data.</text>
</comment>
<dbReference type="EMBL" id="BSUO01000001">
    <property type="protein sequence ID" value="GMA39533.1"/>
    <property type="molecule type" value="Genomic_DNA"/>
</dbReference>
<dbReference type="InterPro" id="IPR011004">
    <property type="entry name" value="Trimer_LpxA-like_sf"/>
</dbReference>
<organism evidence="2 3">
    <name type="scientific">Mobilicoccus caccae</name>
    <dbReference type="NCBI Taxonomy" id="1859295"/>
    <lineage>
        <taxon>Bacteria</taxon>
        <taxon>Bacillati</taxon>
        <taxon>Actinomycetota</taxon>
        <taxon>Actinomycetes</taxon>
        <taxon>Micrococcales</taxon>
        <taxon>Dermatophilaceae</taxon>
        <taxon>Mobilicoccus</taxon>
    </lineage>
</organism>
<dbReference type="Gene3D" id="2.160.10.10">
    <property type="entry name" value="Hexapeptide repeat proteins"/>
    <property type="match status" value="1"/>
</dbReference>
<evidence type="ECO:0000259" key="1">
    <source>
        <dbReference type="Pfam" id="PF24894"/>
    </source>
</evidence>
<gene>
    <name evidence="2" type="ORF">GCM10025883_15780</name>
</gene>
<accession>A0ABQ6INN2</accession>
<sequence length="73" mass="7830">MRVNSYAQVSDSVILDAVRIGRKAVVEKAILDKNVVLEDGAEVGVDHDKDRERGFHVSEGGVVVVPKNTVVSG</sequence>
<protein>
    <recommendedName>
        <fullName evidence="1">Glucose-1-phosphate adenylyltransferase/Bifunctional protein GlmU-like C-terminal hexapeptide domain-containing protein</fullName>
    </recommendedName>
</protein>
<feature type="domain" description="Glucose-1-phosphate adenylyltransferase/Bifunctional protein GlmU-like C-terminal hexapeptide" evidence="1">
    <location>
        <begin position="2"/>
        <end position="65"/>
    </location>
</feature>
<evidence type="ECO:0000313" key="3">
    <source>
        <dbReference type="Proteomes" id="UP001157126"/>
    </source>
</evidence>
<dbReference type="Proteomes" id="UP001157126">
    <property type="component" value="Unassembled WGS sequence"/>
</dbReference>